<dbReference type="RefSeq" id="WP_408131688.1">
    <property type="nucleotide sequence ID" value="NZ_JAQQDH010000020.1"/>
</dbReference>
<gene>
    <name evidence="2" type="ORF">PQR00_33050</name>
</gene>
<name>A0ABW9CC79_9BURK</name>
<sequence length="623" mass="66046">MSIDHTADHGFKPETSYDASEKSVQQLHHALASGQLTAVELVQSYIDRIEAFDRAGPRLNSIVALNPSALGEAAALDAERRAKGMRGFLHGIPVLVKDNIDVAGLPTSGGSLAFANLYPQTDAFLVQKLRAAGAIVLGKTTMHELAAGVTNVSSLTGFTRNPYDLRRVPGGSSGGTAAAIAASFAAVGIGSDTCGSLRVPASCQSLYTLRLSRGLASRSGMMPLSTTQDIPGPLARTVNDLAIALDAIVGADAADASTVGARAHIPRSYLTGIRADALAGLRIGVVAQLFGSAADEEDVSALSRHALEVMQRLGAQLVDINIPELEQVMRASNVIAHEFRFALADYLSRYPASAIRSLSDAIAAGLHHEQLEFVLRARDAIQQRDSEAYRQAIAQQAKLRDMVETCMGRHAVQVLAYPALRRKPTMIGEILPAANSQLAPGTGLPAIVMPAGWTSDGVPVGIELMGARYSEQDLLSFASQWEAQAWTRAAPASTPSIGALSSTGRTIRARVCFRAQSGDQDRVSVDYALDVLTAELRYEASVGANVVDRLIAVTVHAARDQSTGPVFANLVARGERQRTDTLTLAPHQLARWVRGDVVFRLTTTNSTEDAVSVCSDTSAGVRR</sequence>
<feature type="domain" description="Amidase" evidence="1">
    <location>
        <begin position="40"/>
        <end position="475"/>
    </location>
</feature>
<evidence type="ECO:0000313" key="3">
    <source>
        <dbReference type="Proteomes" id="UP001629288"/>
    </source>
</evidence>
<dbReference type="Gene3D" id="3.90.1300.10">
    <property type="entry name" value="Amidase signature (AS) domain"/>
    <property type="match status" value="1"/>
</dbReference>
<dbReference type="InterPro" id="IPR023631">
    <property type="entry name" value="Amidase_dom"/>
</dbReference>
<dbReference type="SUPFAM" id="SSF75304">
    <property type="entry name" value="Amidase signature (AS) enzymes"/>
    <property type="match status" value="1"/>
</dbReference>
<proteinExistence type="predicted"/>
<dbReference type="Pfam" id="PF01425">
    <property type="entry name" value="Amidase"/>
    <property type="match status" value="1"/>
</dbReference>
<organism evidence="2 3">
    <name type="scientific">Paraburkholderia strydomiana</name>
    <dbReference type="NCBI Taxonomy" id="1245417"/>
    <lineage>
        <taxon>Bacteria</taxon>
        <taxon>Pseudomonadati</taxon>
        <taxon>Pseudomonadota</taxon>
        <taxon>Betaproteobacteria</taxon>
        <taxon>Burkholderiales</taxon>
        <taxon>Burkholderiaceae</taxon>
        <taxon>Paraburkholderia</taxon>
    </lineage>
</organism>
<keyword evidence="3" id="KW-1185">Reference proteome</keyword>
<protein>
    <submittedName>
        <fullName evidence="2">Amidase</fullName>
    </submittedName>
</protein>
<accession>A0ABW9CC79</accession>
<dbReference type="Proteomes" id="UP001629288">
    <property type="component" value="Unassembled WGS sequence"/>
</dbReference>
<dbReference type="EMBL" id="JAQQDH010000020">
    <property type="protein sequence ID" value="MFM0448422.1"/>
    <property type="molecule type" value="Genomic_DNA"/>
</dbReference>
<dbReference type="InterPro" id="IPR036928">
    <property type="entry name" value="AS_sf"/>
</dbReference>
<evidence type="ECO:0000259" key="1">
    <source>
        <dbReference type="Pfam" id="PF01425"/>
    </source>
</evidence>
<dbReference type="PANTHER" id="PTHR42678">
    <property type="entry name" value="AMIDASE"/>
    <property type="match status" value="1"/>
</dbReference>
<evidence type="ECO:0000313" key="2">
    <source>
        <dbReference type="EMBL" id="MFM0448422.1"/>
    </source>
</evidence>
<reference evidence="2 3" key="1">
    <citation type="journal article" date="2024" name="Chem. Sci.">
        <title>Discovery of megapolipeptins by genome mining of a Burkholderiales bacteria collection.</title>
        <authorList>
            <person name="Paulo B.S."/>
            <person name="Recchia M.J.J."/>
            <person name="Lee S."/>
            <person name="Fergusson C.H."/>
            <person name="Romanowski S.B."/>
            <person name="Hernandez A."/>
            <person name="Krull N."/>
            <person name="Liu D.Y."/>
            <person name="Cavanagh H."/>
            <person name="Bos A."/>
            <person name="Gray C.A."/>
            <person name="Murphy B.T."/>
            <person name="Linington R.G."/>
            <person name="Eustaquio A.S."/>
        </authorList>
    </citation>
    <scope>NUCLEOTIDE SEQUENCE [LARGE SCALE GENOMIC DNA]</scope>
    <source>
        <strain evidence="2 3">RL17-379-BIB-C</strain>
    </source>
</reference>
<dbReference type="PANTHER" id="PTHR42678:SF5">
    <property type="entry name" value="GLUTAMYL-TRNA(GLN) AMIDOTRANSFERASE SUBUNIT A"/>
    <property type="match status" value="1"/>
</dbReference>
<comment type="caution">
    <text evidence="2">The sequence shown here is derived from an EMBL/GenBank/DDBJ whole genome shotgun (WGS) entry which is preliminary data.</text>
</comment>